<dbReference type="REBASE" id="127781">
    <property type="entry name" value="EbaMkORF141P"/>
</dbReference>
<evidence type="ECO:0000259" key="1">
    <source>
        <dbReference type="Pfam" id="PF20296"/>
    </source>
</evidence>
<gene>
    <name evidence="2" type="ORF">BSEPE_0140</name>
</gene>
<dbReference type="STRING" id="1303921.BSEPE_0140"/>
<accession>A0A0P0UPP4</accession>
<proteinExistence type="predicted"/>
<evidence type="ECO:0000313" key="3">
    <source>
        <dbReference type="Proteomes" id="UP000067399"/>
    </source>
</evidence>
<protein>
    <recommendedName>
        <fullName evidence="1">Methylase-associated X1 domain-containing protein</fullName>
    </recommendedName>
</protein>
<keyword evidence="3" id="KW-1185">Reference proteome</keyword>
<dbReference type="InterPro" id="IPR046894">
    <property type="entry name" value="MTaX1"/>
</dbReference>
<dbReference type="AlphaFoldDB" id="A0A0P0UPP4"/>
<reference evidence="2 3" key="2">
    <citation type="journal article" date="2016" name="ISME J.">
        <title>Heterogeneous composition of key metabolic gene clusters in a vent mussel symbiont population.</title>
        <authorList>
            <person name="Ikuta T."/>
            <person name="Takaki Y."/>
            <person name="Nagai Y."/>
            <person name="Shimamura S."/>
            <person name="Tsuda M."/>
            <person name="Kawagucci S."/>
            <person name="Aoki Y."/>
            <person name="Inoue K."/>
            <person name="Teruya M."/>
            <person name="Satou K."/>
            <person name="Teruya K."/>
            <person name="Shimoji M."/>
            <person name="Tamotsu H."/>
            <person name="Hirano T."/>
            <person name="Maruyama T."/>
            <person name="Yoshida T."/>
        </authorList>
    </citation>
    <scope>NUCLEOTIDE SEQUENCE [LARGE SCALE GENOMIC DNA]</scope>
    <source>
        <strain evidence="2 3">Myojin Knoll</strain>
    </source>
</reference>
<dbReference type="EMBL" id="AP013042">
    <property type="protein sequence ID" value="BAS67164.1"/>
    <property type="molecule type" value="Genomic_DNA"/>
</dbReference>
<dbReference type="OrthoDB" id="5137864at2"/>
<dbReference type="KEGG" id="ebh:BSEPE_0140"/>
<dbReference type="Pfam" id="PF20296">
    <property type="entry name" value="MTaX1"/>
    <property type="match status" value="1"/>
</dbReference>
<dbReference type="RefSeq" id="WP_066042613.1">
    <property type="nucleotide sequence ID" value="NZ_AP013042.1"/>
</dbReference>
<name>A0A0P0UPP4_9GAMM</name>
<evidence type="ECO:0000313" key="2">
    <source>
        <dbReference type="EMBL" id="BAS67164.1"/>
    </source>
</evidence>
<organism evidence="2 3">
    <name type="scientific">endosymbiont of Bathymodiolus septemdierum str. Myojin knoll</name>
    <dbReference type="NCBI Taxonomy" id="1303921"/>
    <lineage>
        <taxon>Bacteria</taxon>
        <taxon>Pseudomonadati</taxon>
        <taxon>Pseudomonadota</taxon>
        <taxon>Gammaproteobacteria</taxon>
        <taxon>sulfur-oxidizing symbionts</taxon>
    </lineage>
</organism>
<sequence>MPIKIEQITKTGRVVSDYDEKLKPNEIKLLLSKQKYIEIKSNKNPYIVKYKNKDINLYVKNITYLGRKKDKLGNYDDWEHYKKRIQIGENFKPISKQKNTLLLGVYHYDNANVFCIFDKQSYENSSANNASAHIHTMDILKAKELSLFEKTDKKGNNIIVFTEQNFEKAFDVVLLNKKTTLSNEINIFNDFSNTLNANWLGVDCYIEMMNNNFNLAYLGEWAGYYLEYKFDEFLRNNPGYQDICQYVQNKEHTAIDLDLWFEEKQFYGDLKAHGVDRDLIGNDKTNINEALRQYNKVWYIVFSHSTIKDKDKDKNGLTTEFWNKKINERYEKTGKGKFKKLDSYLSRMKHSVILDNFAILEINQFNKKYLVDFKQGKNSNGAERKIKISIKKKDIENDNFVIYRKKI</sequence>
<feature type="domain" description="Methylase-associated X1" evidence="1">
    <location>
        <begin position="53"/>
        <end position="170"/>
    </location>
</feature>
<dbReference type="Proteomes" id="UP000067399">
    <property type="component" value="Chromosome"/>
</dbReference>
<reference evidence="2 3" key="1">
    <citation type="journal article" date="2000" name="Mar. Ecol. Prog. Ser.">
        <title>Phylogenetic characterization of endosymbionts in three hydrothermal vent mussels: influence on host distributions.</title>
        <authorList>
            <person name="Fujiwara Y."/>
            <person name="Takai K."/>
            <person name="Uematsu K."/>
            <person name="Tsuchida S."/>
            <person name="Hunt J.C."/>
            <person name="Hashimoto J."/>
        </authorList>
    </citation>
    <scope>NUCLEOTIDE SEQUENCE [LARGE SCALE GENOMIC DNA]</scope>
    <source>
        <strain evidence="2 3">Myojin Knoll</strain>
    </source>
</reference>